<dbReference type="EMBL" id="JMIR01000035">
    <property type="protein sequence ID" value="KEO81576.1"/>
    <property type="molecule type" value="Genomic_DNA"/>
</dbReference>
<comment type="cofactor">
    <cofactor evidence="3">
        <name>Mg(2+)</name>
        <dbReference type="ChEBI" id="CHEBI:18420"/>
    </cofactor>
    <text evidence="3">Binds 2 magnesium ions per subunit.</text>
</comment>
<feature type="binding site" evidence="3">
    <location>
        <position position="269"/>
    </location>
    <ligand>
        <name>Mg(2+)</name>
        <dbReference type="ChEBI" id="CHEBI:18420"/>
        <label>1</label>
    </ligand>
</feature>
<dbReference type="InterPro" id="IPR050792">
    <property type="entry name" value="ADP-ribosylglycohydrolase"/>
</dbReference>
<keyword evidence="5" id="KW-1185">Reference proteome</keyword>
<proteinExistence type="inferred from homology"/>
<dbReference type="PANTHER" id="PTHR16222">
    <property type="entry name" value="ADP-RIBOSYLGLYCOHYDROLASE"/>
    <property type="match status" value="1"/>
</dbReference>
<keyword evidence="2" id="KW-0378">Hydrolase</keyword>
<evidence type="ECO:0000256" key="1">
    <source>
        <dbReference type="ARBA" id="ARBA00010702"/>
    </source>
</evidence>
<evidence type="ECO:0000313" key="5">
    <source>
        <dbReference type="Proteomes" id="UP000027931"/>
    </source>
</evidence>
<evidence type="ECO:0000256" key="3">
    <source>
        <dbReference type="PIRSR" id="PIRSR605502-1"/>
    </source>
</evidence>
<comment type="caution">
    <text evidence="4">The sequence shown here is derived from an EMBL/GenBank/DDBJ whole genome shotgun (WGS) entry which is preliminary data.</text>
</comment>
<dbReference type="Pfam" id="PF03747">
    <property type="entry name" value="ADP_ribosyl_GH"/>
    <property type="match status" value="1"/>
</dbReference>
<protein>
    <submittedName>
        <fullName evidence="4">Crystallin</fullName>
    </submittedName>
</protein>
<dbReference type="Gene3D" id="1.10.4080.10">
    <property type="entry name" value="ADP-ribosylation/Crystallin J1"/>
    <property type="match status" value="1"/>
</dbReference>
<dbReference type="InterPro" id="IPR036705">
    <property type="entry name" value="Ribosyl_crysJ1_sf"/>
</dbReference>
<dbReference type="AlphaFoldDB" id="A0A074LH70"/>
<dbReference type="OrthoDB" id="9798107at2"/>
<dbReference type="SUPFAM" id="SSF101478">
    <property type="entry name" value="ADP-ribosylglycohydrolase"/>
    <property type="match status" value="1"/>
</dbReference>
<gene>
    <name evidence="4" type="ORF">EL26_20035</name>
</gene>
<feature type="binding site" evidence="3">
    <location>
        <position position="271"/>
    </location>
    <ligand>
        <name>Mg(2+)</name>
        <dbReference type="ChEBI" id="CHEBI:18420"/>
        <label>1</label>
    </ligand>
</feature>
<accession>A0A074LH70</accession>
<feature type="binding site" evidence="3">
    <location>
        <position position="57"/>
    </location>
    <ligand>
        <name>Mg(2+)</name>
        <dbReference type="ChEBI" id="CHEBI:18420"/>
        <label>1</label>
    </ligand>
</feature>
<dbReference type="eggNOG" id="COG1397">
    <property type="taxonomic scope" value="Bacteria"/>
</dbReference>
<keyword evidence="3" id="KW-0460">Magnesium</keyword>
<evidence type="ECO:0000256" key="2">
    <source>
        <dbReference type="ARBA" id="ARBA00022801"/>
    </source>
</evidence>
<dbReference type="GO" id="GO:0046872">
    <property type="term" value="F:metal ion binding"/>
    <property type="evidence" value="ECO:0007669"/>
    <property type="project" value="UniProtKB-KW"/>
</dbReference>
<dbReference type="Proteomes" id="UP000027931">
    <property type="component" value="Unassembled WGS sequence"/>
</dbReference>
<keyword evidence="3" id="KW-0479">Metal-binding</keyword>
<dbReference type="InterPro" id="IPR005502">
    <property type="entry name" value="Ribosyl_crysJ1"/>
</dbReference>
<reference evidence="4 5" key="1">
    <citation type="journal article" date="2013" name="Int. J. Syst. Evol. Microbiol.">
        <title>Tumebacillus flagellatus sp. nov., an alpha-amylase/pullulanase-producing bacterium isolated from cassava wastewater.</title>
        <authorList>
            <person name="Wang Q."/>
            <person name="Xie N."/>
            <person name="Qin Y."/>
            <person name="Shen N."/>
            <person name="Zhu J."/>
            <person name="Mi H."/>
            <person name="Huang R."/>
        </authorList>
    </citation>
    <scope>NUCLEOTIDE SEQUENCE [LARGE SCALE GENOMIC DNA]</scope>
    <source>
        <strain evidence="4 5">GST4</strain>
    </source>
</reference>
<dbReference type="PANTHER" id="PTHR16222:SF24">
    <property type="entry name" value="ADP-RIBOSYLHYDROLASE ARH3"/>
    <property type="match status" value="1"/>
</dbReference>
<organism evidence="4 5">
    <name type="scientific">Tumebacillus flagellatus</name>
    <dbReference type="NCBI Taxonomy" id="1157490"/>
    <lineage>
        <taxon>Bacteria</taxon>
        <taxon>Bacillati</taxon>
        <taxon>Bacillota</taxon>
        <taxon>Bacilli</taxon>
        <taxon>Bacillales</taxon>
        <taxon>Alicyclobacillaceae</taxon>
        <taxon>Tumebacillus</taxon>
    </lineage>
</organism>
<sequence>MHSKKDQVIGGVLGLAVADAVGVPAEFSSRERLKANPVQTMEGYGTHNQPPGTWSDDSSMTFCLLESLCKGYDLDDLADRFVRWYRDAYWTPHGVVFDIGIATSKAISKLMQGVPAVQAGGTSESDNGNGSLMRILPLAYFLESVEDEQKRLEIIHQVSAVTHGHLRSQIGCAIYVEMALQLLKGLPPHLAYVNMQENVLKYYSNGGQEVADELENYDRVLKGKIFRAPQSTIRSSGYVVHTLEAALWCFLQNLTYKGTVLDAVNLGEDTDTVAAVAGGLAGIYYGLQSIPAEWVEGLARKTDILLLCERFYNAVYQEEKK</sequence>
<name>A0A074LH70_9BACL</name>
<dbReference type="GO" id="GO:0016787">
    <property type="term" value="F:hydrolase activity"/>
    <property type="evidence" value="ECO:0007669"/>
    <property type="project" value="UniProtKB-KW"/>
</dbReference>
<evidence type="ECO:0000313" key="4">
    <source>
        <dbReference type="EMBL" id="KEO81576.1"/>
    </source>
</evidence>
<feature type="binding site" evidence="3">
    <location>
        <position position="272"/>
    </location>
    <ligand>
        <name>Mg(2+)</name>
        <dbReference type="ChEBI" id="CHEBI:18420"/>
        <label>1</label>
    </ligand>
</feature>
<feature type="binding site" evidence="3">
    <location>
        <position position="56"/>
    </location>
    <ligand>
        <name>Mg(2+)</name>
        <dbReference type="ChEBI" id="CHEBI:18420"/>
        <label>1</label>
    </ligand>
</feature>
<comment type="similarity">
    <text evidence="1">Belongs to the ADP-ribosylglycohydrolase family.</text>
</comment>
<dbReference type="STRING" id="1157490.EL26_20035"/>
<feature type="binding site" evidence="3">
    <location>
        <position position="55"/>
    </location>
    <ligand>
        <name>Mg(2+)</name>
        <dbReference type="ChEBI" id="CHEBI:18420"/>
        <label>1</label>
    </ligand>
</feature>